<name>A0A7X5QW34_9GAMM</name>
<sequence length="121" mass="13077">MVRGAGRDRGKIEFPIPEGPADQIQARAAFVEGEAAGHLDSGAVTGQADIHLTECERARVEGDFLAEGIFTQRRKPGLDAQVLPVLLLRRRVLRFCCARAQESGKTPASGAKRIAPTTNRQ</sequence>
<evidence type="ECO:0000313" key="3">
    <source>
        <dbReference type="Proteomes" id="UP000518878"/>
    </source>
</evidence>
<feature type="region of interest" description="Disordered" evidence="1">
    <location>
        <begin position="101"/>
        <end position="121"/>
    </location>
</feature>
<reference evidence="2 3" key="1">
    <citation type="journal article" date="2006" name="Int. J. Syst. Evol. Microbiol.">
        <title>Dyella yeojuensis sp. nov., isolated from greenhouse soil in Korea.</title>
        <authorList>
            <person name="Kim B.Y."/>
            <person name="Weon H.Y."/>
            <person name="Lee K.H."/>
            <person name="Seok S.J."/>
            <person name="Kwon S.W."/>
            <person name="Go S.J."/>
            <person name="Stackebrandt E."/>
        </authorList>
    </citation>
    <scope>NUCLEOTIDE SEQUENCE [LARGE SCALE GENOMIC DNA]</scope>
    <source>
        <strain evidence="2 3">DSM 17673</strain>
    </source>
</reference>
<dbReference type="Proteomes" id="UP000518878">
    <property type="component" value="Unassembled WGS sequence"/>
</dbReference>
<evidence type="ECO:0000256" key="1">
    <source>
        <dbReference type="SAM" id="MobiDB-lite"/>
    </source>
</evidence>
<gene>
    <name evidence="2" type="ORF">HBF32_13060</name>
</gene>
<organism evidence="2 3">
    <name type="scientific">Luteibacter yeojuensis</name>
    <dbReference type="NCBI Taxonomy" id="345309"/>
    <lineage>
        <taxon>Bacteria</taxon>
        <taxon>Pseudomonadati</taxon>
        <taxon>Pseudomonadota</taxon>
        <taxon>Gammaproteobacteria</taxon>
        <taxon>Lysobacterales</taxon>
        <taxon>Rhodanobacteraceae</taxon>
        <taxon>Luteibacter</taxon>
    </lineage>
</organism>
<dbReference type="EMBL" id="JAAQTL010000001">
    <property type="protein sequence ID" value="NID16392.1"/>
    <property type="molecule type" value="Genomic_DNA"/>
</dbReference>
<dbReference type="AlphaFoldDB" id="A0A7X5QW34"/>
<comment type="caution">
    <text evidence="2">The sequence shown here is derived from an EMBL/GenBank/DDBJ whole genome shotgun (WGS) entry which is preliminary data.</text>
</comment>
<accession>A0A7X5QW34</accession>
<proteinExistence type="predicted"/>
<keyword evidence="3" id="KW-1185">Reference proteome</keyword>
<evidence type="ECO:0000313" key="2">
    <source>
        <dbReference type="EMBL" id="NID16392.1"/>
    </source>
</evidence>
<protein>
    <submittedName>
        <fullName evidence="2">Uncharacterized protein</fullName>
    </submittedName>
</protein>